<dbReference type="InterPro" id="IPR001633">
    <property type="entry name" value="EAL_dom"/>
</dbReference>
<dbReference type="PROSITE" id="PS50883">
    <property type="entry name" value="EAL"/>
    <property type="match status" value="1"/>
</dbReference>
<sequence length="424" mass="47387">MKSIADLSIMVIEDEPFQRAYAVEKIRALGAVDILEAEDGAQATDLLKEHAIDLVFCDIGMPHMDGPQFVLAQRDYAELLYEGGQRDLPMLVWMSAFDGDVLESHQQMASAAGFPFVETISKPLSTPTLICIFEMALALINSTQERRRHPSPHIAALNISDDDILRAICDTNEFEVWYQPQLSLQTREILGAEAMVRWNHPKFSYLMQDQFRSLIEHQGLGLVLFYRTVNHALKTQQKLKKMGCTIPICVKVSALTLETREIADYLLERVTQHDVMPEQIIIGMSESEPPMQPLHLAASLNRLRIKGFGLSIDDFGVGLSTMKLLSEMPFTEIRIDAHFVQHILCQTPCRVIVEAIIGIASKLGLKLTAQGVDLEKQAEILQGMGCHRVQGDIAHAMQQGDFLSAIGASKLFKDQFSVLSQMPD</sequence>
<dbReference type="EMBL" id="JAQQFM010000017">
    <property type="protein sequence ID" value="MFL9927540.1"/>
    <property type="molecule type" value="Genomic_DNA"/>
</dbReference>
<feature type="domain" description="EAL" evidence="3">
    <location>
        <begin position="157"/>
        <end position="411"/>
    </location>
</feature>
<proteinExistence type="predicted"/>
<dbReference type="Gene3D" id="3.40.50.2300">
    <property type="match status" value="1"/>
</dbReference>
<dbReference type="InterPro" id="IPR050706">
    <property type="entry name" value="Cyclic-di-GMP_PDE-like"/>
</dbReference>
<comment type="caution">
    <text evidence="4">The sequence shown here is derived from an EMBL/GenBank/DDBJ whole genome shotgun (WGS) entry which is preliminary data.</text>
</comment>
<reference evidence="4 5" key="1">
    <citation type="journal article" date="2024" name="Chem. Sci.">
        <title>Discovery of megapolipeptins by genome mining of a Burkholderiales bacteria collection.</title>
        <authorList>
            <person name="Paulo B.S."/>
            <person name="Recchia M.J.J."/>
            <person name="Lee S."/>
            <person name="Fergusson C.H."/>
            <person name="Romanowski S.B."/>
            <person name="Hernandez A."/>
            <person name="Krull N."/>
            <person name="Liu D.Y."/>
            <person name="Cavanagh H."/>
            <person name="Bos A."/>
            <person name="Gray C.A."/>
            <person name="Murphy B.T."/>
            <person name="Linington R.G."/>
            <person name="Eustaquio A.S."/>
        </authorList>
    </citation>
    <scope>NUCLEOTIDE SEQUENCE [LARGE SCALE GENOMIC DNA]</scope>
    <source>
        <strain evidence="4 5">RL21-008-BIB-A</strain>
    </source>
</reference>
<dbReference type="RefSeq" id="WP_408160776.1">
    <property type="nucleotide sequence ID" value="NZ_JAQQFM010000017.1"/>
</dbReference>
<dbReference type="InterPro" id="IPR011006">
    <property type="entry name" value="CheY-like_superfamily"/>
</dbReference>
<dbReference type="SUPFAM" id="SSF141868">
    <property type="entry name" value="EAL domain-like"/>
    <property type="match status" value="1"/>
</dbReference>
<dbReference type="PANTHER" id="PTHR33121:SF70">
    <property type="entry name" value="SIGNALING PROTEIN YKOW"/>
    <property type="match status" value="1"/>
</dbReference>
<gene>
    <name evidence="4" type="ORF">PQR62_24925</name>
</gene>
<keyword evidence="1" id="KW-0597">Phosphoprotein</keyword>
<dbReference type="SUPFAM" id="SSF52172">
    <property type="entry name" value="CheY-like"/>
    <property type="match status" value="1"/>
</dbReference>
<feature type="modified residue" description="4-aspartylphosphate" evidence="1">
    <location>
        <position position="58"/>
    </location>
</feature>
<dbReference type="CDD" id="cd01948">
    <property type="entry name" value="EAL"/>
    <property type="match status" value="1"/>
</dbReference>
<dbReference type="Pfam" id="PF00072">
    <property type="entry name" value="Response_reg"/>
    <property type="match status" value="1"/>
</dbReference>
<evidence type="ECO:0000313" key="4">
    <source>
        <dbReference type="EMBL" id="MFL9927540.1"/>
    </source>
</evidence>
<name>A0ABW9AHF7_9BURK</name>
<dbReference type="Proteomes" id="UP001629246">
    <property type="component" value="Unassembled WGS sequence"/>
</dbReference>
<organism evidence="4 5">
    <name type="scientific">Herbaspirillum lusitanum</name>
    <dbReference type="NCBI Taxonomy" id="213312"/>
    <lineage>
        <taxon>Bacteria</taxon>
        <taxon>Pseudomonadati</taxon>
        <taxon>Pseudomonadota</taxon>
        <taxon>Betaproteobacteria</taxon>
        <taxon>Burkholderiales</taxon>
        <taxon>Oxalobacteraceae</taxon>
        <taxon>Herbaspirillum</taxon>
    </lineage>
</organism>
<dbReference type="InterPro" id="IPR001789">
    <property type="entry name" value="Sig_transdc_resp-reg_receiver"/>
</dbReference>
<evidence type="ECO:0000256" key="1">
    <source>
        <dbReference type="PROSITE-ProRule" id="PRU00169"/>
    </source>
</evidence>
<dbReference type="SMART" id="SM00052">
    <property type="entry name" value="EAL"/>
    <property type="match status" value="1"/>
</dbReference>
<evidence type="ECO:0000259" key="2">
    <source>
        <dbReference type="PROSITE" id="PS50110"/>
    </source>
</evidence>
<feature type="domain" description="Response regulatory" evidence="2">
    <location>
        <begin position="8"/>
        <end position="137"/>
    </location>
</feature>
<dbReference type="SMART" id="SM00448">
    <property type="entry name" value="REC"/>
    <property type="match status" value="1"/>
</dbReference>
<dbReference type="PANTHER" id="PTHR33121">
    <property type="entry name" value="CYCLIC DI-GMP PHOSPHODIESTERASE PDEF"/>
    <property type="match status" value="1"/>
</dbReference>
<dbReference type="Gene3D" id="3.20.20.450">
    <property type="entry name" value="EAL domain"/>
    <property type="match status" value="1"/>
</dbReference>
<dbReference type="PROSITE" id="PS50110">
    <property type="entry name" value="RESPONSE_REGULATORY"/>
    <property type="match status" value="1"/>
</dbReference>
<evidence type="ECO:0000313" key="5">
    <source>
        <dbReference type="Proteomes" id="UP001629246"/>
    </source>
</evidence>
<accession>A0ABW9AHF7</accession>
<dbReference type="Pfam" id="PF00563">
    <property type="entry name" value="EAL"/>
    <property type="match status" value="1"/>
</dbReference>
<dbReference type="InterPro" id="IPR035919">
    <property type="entry name" value="EAL_sf"/>
</dbReference>
<evidence type="ECO:0000259" key="3">
    <source>
        <dbReference type="PROSITE" id="PS50883"/>
    </source>
</evidence>
<keyword evidence="5" id="KW-1185">Reference proteome</keyword>
<protein>
    <submittedName>
        <fullName evidence="4">EAL domain-containing response regulator</fullName>
    </submittedName>
</protein>